<sequence>MAKLKKILSYKGEKIAYYLVLRQQKYIRLKIENEQIIISAPLGAHDWEIEHLIYKNISKIMKIIELNKNHRNIQIEHPSFVKILGERKEVTFVNDKKLLDNNSFMLYETSEETIKKMYKKLAIQKYNYFLSRLHHWKTIMGLEFENFTLKEMKGKWGICYPSQSKIVLNIRLIHYPQIAIDYVVIHELSHLVHKNHSKDFWYLIEKYLPNYKSVSELLKVNVL</sequence>
<dbReference type="eggNOG" id="COG1451">
    <property type="taxonomic scope" value="Bacteria"/>
</dbReference>
<dbReference type="EMBL" id="CP006682">
    <property type="protein sequence ID" value="AHB36018.1"/>
    <property type="molecule type" value="Genomic_DNA"/>
</dbReference>
<evidence type="ECO:0000259" key="1">
    <source>
        <dbReference type="Pfam" id="PF01863"/>
    </source>
</evidence>
<dbReference type="CDD" id="cd07344">
    <property type="entry name" value="M48_yhfN_like"/>
    <property type="match status" value="1"/>
</dbReference>
<dbReference type="PATRIC" id="fig|1276258.3.peg.166"/>
<reference evidence="2 3" key="1">
    <citation type="journal article" date="2014" name="Genome Announc.">
        <title>Complete Genome Sequence of Spiroplasma apis B31T (ATCC 33834), a Bacterium Associated with May Disease of Honeybees (Apis mellifera).</title>
        <authorList>
            <person name="Ku C."/>
            <person name="Lo W.S."/>
            <person name="Chen L.L."/>
            <person name="Kuo C.H."/>
        </authorList>
    </citation>
    <scope>NUCLEOTIDE SEQUENCE [LARGE SCALE GENOMIC DNA]</scope>
    <source>
        <strain evidence="2">B31</strain>
    </source>
</reference>
<dbReference type="Proteomes" id="UP000018550">
    <property type="component" value="Chromosome"/>
</dbReference>
<dbReference type="RefSeq" id="WP_023788952.1">
    <property type="nucleotide sequence ID" value="NC_022998.1"/>
</dbReference>
<dbReference type="OrthoDB" id="9811177at2"/>
<dbReference type="InterPro" id="IPR002725">
    <property type="entry name" value="YgjP-like_metallopeptidase"/>
</dbReference>
<name>V5RHU8_SPIAP</name>
<dbReference type="STRING" id="1276258.SAPIS_v1c01720"/>
<dbReference type="Pfam" id="PF01863">
    <property type="entry name" value="YgjP-like"/>
    <property type="match status" value="1"/>
</dbReference>
<proteinExistence type="predicted"/>
<keyword evidence="2" id="KW-0482">Metalloprotease</keyword>
<dbReference type="InterPro" id="IPR053136">
    <property type="entry name" value="UTP_pyrophosphatase-like"/>
</dbReference>
<accession>V5RHU8</accession>
<evidence type="ECO:0000313" key="2">
    <source>
        <dbReference type="EMBL" id="AHB36018.1"/>
    </source>
</evidence>
<evidence type="ECO:0000313" key="3">
    <source>
        <dbReference type="Proteomes" id="UP000018550"/>
    </source>
</evidence>
<protein>
    <submittedName>
        <fullName evidence="2">Zinc metalloprotease</fullName>
    </submittedName>
</protein>
<dbReference type="PANTHER" id="PTHR30399">
    <property type="entry name" value="UNCHARACTERIZED PROTEIN YGJP"/>
    <property type="match status" value="1"/>
</dbReference>
<dbReference type="HOGENOM" id="CLU_065947_1_1_14"/>
<organism evidence="2 3">
    <name type="scientific">Spiroplasma apis B31</name>
    <dbReference type="NCBI Taxonomy" id="1276258"/>
    <lineage>
        <taxon>Bacteria</taxon>
        <taxon>Bacillati</taxon>
        <taxon>Mycoplasmatota</taxon>
        <taxon>Mollicutes</taxon>
        <taxon>Entomoplasmatales</taxon>
        <taxon>Spiroplasmataceae</taxon>
        <taxon>Spiroplasma</taxon>
    </lineage>
</organism>
<keyword evidence="3" id="KW-1185">Reference proteome</keyword>
<dbReference type="GO" id="GO:0008237">
    <property type="term" value="F:metallopeptidase activity"/>
    <property type="evidence" value="ECO:0007669"/>
    <property type="project" value="UniProtKB-KW"/>
</dbReference>
<dbReference type="AlphaFoldDB" id="V5RHU8"/>
<keyword evidence="2" id="KW-0645">Protease</keyword>
<dbReference type="KEGG" id="sapi:SAPIS_v1c01720"/>
<gene>
    <name evidence="2" type="ORF">SAPIS_v1c01720</name>
</gene>
<dbReference type="Gene3D" id="3.30.2010.10">
    <property type="entry name" value="Metalloproteases ('zincins'), catalytic domain"/>
    <property type="match status" value="1"/>
</dbReference>
<feature type="domain" description="YgjP-like metallopeptidase" evidence="1">
    <location>
        <begin position="25"/>
        <end position="219"/>
    </location>
</feature>
<dbReference type="GO" id="GO:0006508">
    <property type="term" value="P:proteolysis"/>
    <property type="evidence" value="ECO:0007669"/>
    <property type="project" value="UniProtKB-KW"/>
</dbReference>
<dbReference type="PANTHER" id="PTHR30399:SF1">
    <property type="entry name" value="UTP PYROPHOSPHATASE"/>
    <property type="match status" value="1"/>
</dbReference>
<keyword evidence="2" id="KW-0378">Hydrolase</keyword>